<dbReference type="EMBL" id="QSAV01000010">
    <property type="protein sequence ID" value="RGW81291.1"/>
    <property type="molecule type" value="Genomic_DNA"/>
</dbReference>
<dbReference type="PANTHER" id="PTHR43280:SF32">
    <property type="entry name" value="TRANSCRIPTIONAL REGULATORY PROTEIN"/>
    <property type="match status" value="1"/>
</dbReference>
<evidence type="ECO:0000259" key="4">
    <source>
        <dbReference type="PROSITE" id="PS01124"/>
    </source>
</evidence>
<evidence type="ECO:0000256" key="1">
    <source>
        <dbReference type="ARBA" id="ARBA00023015"/>
    </source>
</evidence>
<dbReference type="AlphaFoldDB" id="A0A3R5YQ30"/>
<dbReference type="Proteomes" id="UP000390763">
    <property type="component" value="Unassembled WGS sequence"/>
</dbReference>
<evidence type="ECO:0000313" key="5">
    <source>
        <dbReference type="EMBL" id="MQO04175.1"/>
    </source>
</evidence>
<protein>
    <submittedName>
        <fullName evidence="7">AraC family transcriptional regulator</fullName>
    </submittedName>
</protein>
<reference evidence="10" key="2">
    <citation type="submission" date="2019-09" db="EMBL/GenBank/DDBJ databases">
        <title>Distinct polysaccharide growth profiles of human intestinal Prevotella copri isolates.</title>
        <authorList>
            <person name="Fehlner-Peach H."/>
            <person name="Magnabosco C."/>
            <person name="Raghavan V."/>
            <person name="Scher J.U."/>
            <person name="Tett A."/>
            <person name="Cox L.M."/>
            <person name="Gottsegen C."/>
            <person name="Watters A."/>
            <person name="Wiltshire- Gordon J.D."/>
            <person name="Segata N."/>
            <person name="Bonneau R."/>
            <person name="Littman D.R."/>
        </authorList>
    </citation>
    <scope>NUCLEOTIDE SEQUENCE [LARGE SCALE GENOMIC DNA]</scope>
    <source>
        <strain evidence="10">iAK279</strain>
    </source>
</reference>
<dbReference type="GO" id="GO:0043565">
    <property type="term" value="F:sequence-specific DNA binding"/>
    <property type="evidence" value="ECO:0007669"/>
    <property type="project" value="InterPro"/>
</dbReference>
<dbReference type="SMART" id="SM00342">
    <property type="entry name" value="HTH_ARAC"/>
    <property type="match status" value="1"/>
</dbReference>
<dbReference type="SUPFAM" id="SSF46689">
    <property type="entry name" value="Homeodomain-like"/>
    <property type="match status" value="1"/>
</dbReference>
<keyword evidence="3" id="KW-0804">Transcription</keyword>
<dbReference type="Proteomes" id="UP000285776">
    <property type="component" value="Unassembled WGS sequence"/>
</dbReference>
<dbReference type="PANTHER" id="PTHR43280">
    <property type="entry name" value="ARAC-FAMILY TRANSCRIPTIONAL REGULATOR"/>
    <property type="match status" value="1"/>
</dbReference>
<dbReference type="EMBL" id="QRKB01000002">
    <property type="protein sequence ID" value="RHH84781.1"/>
    <property type="molecule type" value="Genomic_DNA"/>
</dbReference>
<reference evidence="8 9" key="1">
    <citation type="submission" date="2018-08" db="EMBL/GenBank/DDBJ databases">
        <title>A genome reference for cultivated species of the human gut microbiota.</title>
        <authorList>
            <person name="Zou Y."/>
            <person name="Xue W."/>
            <person name="Luo G."/>
        </authorList>
    </citation>
    <scope>NUCLEOTIDE SEQUENCE [LARGE SCALE GENOMIC DNA]</scope>
    <source>
        <strain evidence="6 9">AF10-17</strain>
        <strain evidence="7 8">AM16-54</strain>
    </source>
</reference>
<name>A0A3R5YQ30_9BACT</name>
<sequence length="308" mass="35719">MDIFVIFAVKSEDNRSIFIMKITDNIIIYEAHEFPQLLMQPFYSDYVGIVICHQGMFRFCVDGTSFVASVGETVFLSKGVMFHVQETGKNLKYTLLFYRAEQIRHMLGNTVVTMRLYATIYPKSCHVRTTGYEDMLTSYALMLRKLELEKEKSGELDAYCVHEQKLLLMAVTYRLCSIFSASFKAAGKEMERKIAIFESLVLLIEKNYMRERSVAFYADELCLTPKYLSVLVKSVCGQTVQQLLFKAMIRRSIYLMKNTTKTIQQIANELSFPNASAFGTFFKKHTGLSPKHYRNWEEGMNRDFILYL</sequence>
<organism evidence="7 8">
    <name type="scientific">Segatella copri</name>
    <dbReference type="NCBI Taxonomy" id="165179"/>
    <lineage>
        <taxon>Bacteria</taxon>
        <taxon>Pseudomonadati</taxon>
        <taxon>Bacteroidota</taxon>
        <taxon>Bacteroidia</taxon>
        <taxon>Bacteroidales</taxon>
        <taxon>Prevotellaceae</taxon>
        <taxon>Segatella</taxon>
    </lineage>
</organism>
<feature type="domain" description="HTH araC/xylS-type" evidence="4">
    <location>
        <begin position="198"/>
        <end position="296"/>
    </location>
</feature>
<proteinExistence type="predicted"/>
<dbReference type="PROSITE" id="PS01124">
    <property type="entry name" value="HTH_ARAC_FAMILY_2"/>
    <property type="match status" value="1"/>
</dbReference>
<evidence type="ECO:0000256" key="2">
    <source>
        <dbReference type="ARBA" id="ARBA00023125"/>
    </source>
</evidence>
<gene>
    <name evidence="7" type="ORF">DW192_02045</name>
    <name evidence="6" type="ORF">DWV53_04535</name>
    <name evidence="5" type="ORF">F7D62_08660</name>
</gene>
<keyword evidence="1" id="KW-0805">Transcription regulation</keyword>
<evidence type="ECO:0000256" key="3">
    <source>
        <dbReference type="ARBA" id="ARBA00023163"/>
    </source>
</evidence>
<evidence type="ECO:0000313" key="7">
    <source>
        <dbReference type="EMBL" id="RHH84781.1"/>
    </source>
</evidence>
<accession>A0A3R5YQ30</accession>
<dbReference type="Pfam" id="PF12833">
    <property type="entry name" value="HTH_18"/>
    <property type="match status" value="1"/>
</dbReference>
<evidence type="ECO:0000313" key="8">
    <source>
        <dbReference type="Proteomes" id="UP000284548"/>
    </source>
</evidence>
<evidence type="ECO:0000313" key="9">
    <source>
        <dbReference type="Proteomes" id="UP000285776"/>
    </source>
</evidence>
<comment type="caution">
    <text evidence="7">The sequence shown here is derived from an EMBL/GenBank/DDBJ whole genome shotgun (WGS) entry which is preliminary data.</text>
</comment>
<dbReference type="EMBL" id="VZBT01000067">
    <property type="protein sequence ID" value="MQO04175.1"/>
    <property type="molecule type" value="Genomic_DNA"/>
</dbReference>
<keyword evidence="2" id="KW-0238">DNA-binding</keyword>
<dbReference type="Gene3D" id="1.10.10.60">
    <property type="entry name" value="Homeodomain-like"/>
    <property type="match status" value="1"/>
</dbReference>
<evidence type="ECO:0000313" key="10">
    <source>
        <dbReference type="Proteomes" id="UP000390763"/>
    </source>
</evidence>
<dbReference type="Proteomes" id="UP000284548">
    <property type="component" value="Unassembled WGS sequence"/>
</dbReference>
<reference evidence="5" key="3">
    <citation type="submission" date="2023-10" db="EMBL/GenBank/DDBJ databases">
        <title>Distinct polysaccharide growth profiles of human intestinal Prevotella copri isolates.</title>
        <authorList>
            <person name="Fehlner-Peach H."/>
            <person name="Magnabosco C."/>
            <person name="Raghavan V."/>
            <person name="Scher J.U."/>
            <person name="Tett A."/>
            <person name="Cox L.M."/>
            <person name="Gottsegen C."/>
            <person name="Watters A."/>
            <person name="Wiltshire- Gordon J.D."/>
            <person name="Segata N."/>
            <person name="Bonneau R."/>
            <person name="Littman D.R."/>
        </authorList>
    </citation>
    <scope>NUCLEOTIDE SEQUENCE</scope>
    <source>
        <strain evidence="5">IAK279</strain>
    </source>
</reference>
<dbReference type="InterPro" id="IPR009057">
    <property type="entry name" value="Homeodomain-like_sf"/>
</dbReference>
<dbReference type="InterPro" id="IPR018060">
    <property type="entry name" value="HTH_AraC"/>
</dbReference>
<evidence type="ECO:0000313" key="6">
    <source>
        <dbReference type="EMBL" id="RGW81291.1"/>
    </source>
</evidence>
<dbReference type="GO" id="GO:0003700">
    <property type="term" value="F:DNA-binding transcription factor activity"/>
    <property type="evidence" value="ECO:0007669"/>
    <property type="project" value="InterPro"/>
</dbReference>